<keyword evidence="2" id="KW-1185">Reference proteome</keyword>
<dbReference type="RefSeq" id="WP_149496992.1">
    <property type="nucleotide sequence ID" value="NZ_CP141221.1"/>
</dbReference>
<dbReference type="Proteomes" id="UP001239462">
    <property type="component" value="Unassembled WGS sequence"/>
</dbReference>
<comment type="caution">
    <text evidence="1">The sequence shown here is derived from an EMBL/GenBank/DDBJ whole genome shotgun (WGS) entry which is preliminary data.</text>
</comment>
<protein>
    <submittedName>
        <fullName evidence="1">Uncharacterized protein</fullName>
    </submittedName>
</protein>
<dbReference type="EMBL" id="JASZZN010000009">
    <property type="protein sequence ID" value="MDM4016525.1"/>
    <property type="molecule type" value="Genomic_DNA"/>
</dbReference>
<sequence>MVQQILDFDQLPNGQLFRFNKALYRKMGESMAVLILRAMREKPTDNHIVHFDLEQAVEVIPDPVVPK</sequence>
<organism evidence="1 2">
    <name type="scientific">Roseiconus lacunae</name>
    <dbReference type="NCBI Taxonomy" id="2605694"/>
    <lineage>
        <taxon>Bacteria</taxon>
        <taxon>Pseudomonadati</taxon>
        <taxon>Planctomycetota</taxon>
        <taxon>Planctomycetia</taxon>
        <taxon>Pirellulales</taxon>
        <taxon>Pirellulaceae</taxon>
        <taxon>Roseiconus</taxon>
    </lineage>
</organism>
<gene>
    <name evidence="1" type="ORF">QTN89_13860</name>
</gene>
<proteinExistence type="predicted"/>
<evidence type="ECO:0000313" key="2">
    <source>
        <dbReference type="Proteomes" id="UP001239462"/>
    </source>
</evidence>
<evidence type="ECO:0000313" key="1">
    <source>
        <dbReference type="EMBL" id="MDM4016525.1"/>
    </source>
</evidence>
<name>A0ABT7PJ71_9BACT</name>
<accession>A0ABT7PJ71</accession>
<reference evidence="1 2" key="1">
    <citation type="submission" date="2023-06" db="EMBL/GenBank/DDBJ databases">
        <title>Roseiconus lacunae JC819 isolated from Gulf of Mannar region, Tamil Nadu.</title>
        <authorList>
            <person name="Pk S."/>
            <person name="Ch S."/>
            <person name="Ch V.R."/>
        </authorList>
    </citation>
    <scope>NUCLEOTIDE SEQUENCE [LARGE SCALE GENOMIC DNA]</scope>
    <source>
        <strain evidence="1 2">JC819</strain>
    </source>
</reference>